<dbReference type="Proteomes" id="UP000499080">
    <property type="component" value="Unassembled WGS sequence"/>
</dbReference>
<evidence type="ECO:0000313" key="2">
    <source>
        <dbReference type="EMBL" id="GBN40929.1"/>
    </source>
</evidence>
<reference evidence="2 3" key="1">
    <citation type="journal article" date="2019" name="Sci. Rep.">
        <title>Orb-weaving spider Araneus ventricosus genome elucidates the spidroin gene catalogue.</title>
        <authorList>
            <person name="Kono N."/>
            <person name="Nakamura H."/>
            <person name="Ohtoshi R."/>
            <person name="Moran D.A.P."/>
            <person name="Shinohara A."/>
            <person name="Yoshida Y."/>
            <person name="Fujiwara M."/>
            <person name="Mori M."/>
            <person name="Tomita M."/>
            <person name="Arakawa K."/>
        </authorList>
    </citation>
    <scope>NUCLEOTIDE SEQUENCE [LARGE SCALE GENOMIC DNA]</scope>
</reference>
<feature type="region of interest" description="Disordered" evidence="1">
    <location>
        <begin position="53"/>
        <end position="113"/>
    </location>
</feature>
<accession>A0A4Y2NQK7</accession>
<organism evidence="2 3">
    <name type="scientific">Araneus ventricosus</name>
    <name type="common">Orbweaver spider</name>
    <name type="synonym">Epeira ventricosa</name>
    <dbReference type="NCBI Taxonomy" id="182803"/>
    <lineage>
        <taxon>Eukaryota</taxon>
        <taxon>Metazoa</taxon>
        <taxon>Ecdysozoa</taxon>
        <taxon>Arthropoda</taxon>
        <taxon>Chelicerata</taxon>
        <taxon>Arachnida</taxon>
        <taxon>Araneae</taxon>
        <taxon>Araneomorphae</taxon>
        <taxon>Entelegynae</taxon>
        <taxon>Araneoidea</taxon>
        <taxon>Araneidae</taxon>
        <taxon>Araneus</taxon>
    </lineage>
</organism>
<dbReference type="EMBL" id="BGPR01009574">
    <property type="protein sequence ID" value="GBN40929.1"/>
    <property type="molecule type" value="Genomic_DNA"/>
</dbReference>
<feature type="compositionally biased region" description="Polar residues" evidence="1">
    <location>
        <begin position="55"/>
        <end position="66"/>
    </location>
</feature>
<name>A0A4Y2NQK7_ARAVE</name>
<dbReference type="AlphaFoldDB" id="A0A4Y2NQK7"/>
<keyword evidence="3" id="KW-1185">Reference proteome</keyword>
<comment type="caution">
    <text evidence="2">The sequence shown here is derived from an EMBL/GenBank/DDBJ whole genome shotgun (WGS) entry which is preliminary data.</text>
</comment>
<protein>
    <submittedName>
        <fullName evidence="2">Uncharacterized protein</fullName>
    </submittedName>
</protein>
<gene>
    <name evidence="2" type="ORF">AVEN_112204_1</name>
</gene>
<proteinExistence type="predicted"/>
<evidence type="ECO:0000313" key="3">
    <source>
        <dbReference type="Proteomes" id="UP000499080"/>
    </source>
</evidence>
<evidence type="ECO:0000256" key="1">
    <source>
        <dbReference type="SAM" id="MobiDB-lite"/>
    </source>
</evidence>
<sequence>MATRSPASVLQLLQRPSFNVPGTHIGMTGVPEDNAPEPYKSVFKIEHVPLHNHRLPTSLNRGTELSNVPEEPSPDPPTSKTEMRHQALMPKNLQKFPSFPSGKFEINREKEIA</sequence>